<accession>U6GUW8</accession>
<evidence type="ECO:0000256" key="1">
    <source>
        <dbReference type="SAM" id="MobiDB-lite"/>
    </source>
</evidence>
<reference evidence="2" key="2">
    <citation type="submission" date="2013-10" db="EMBL/GenBank/DDBJ databases">
        <authorList>
            <person name="Aslett M."/>
        </authorList>
    </citation>
    <scope>NUCLEOTIDE SEQUENCE [LARGE SCALE GENOMIC DNA]</scope>
    <source>
        <strain evidence="2">Houghton</strain>
    </source>
</reference>
<dbReference type="RefSeq" id="XP_013248200.1">
    <property type="nucleotide sequence ID" value="XM_013392746.1"/>
</dbReference>
<evidence type="ECO:0000313" key="2">
    <source>
        <dbReference type="EMBL" id="CDI82374.1"/>
    </source>
</evidence>
<dbReference type="GeneID" id="25274691"/>
<organism evidence="2 3">
    <name type="scientific">Eimeria acervulina</name>
    <name type="common">Coccidian parasite</name>
    <dbReference type="NCBI Taxonomy" id="5801"/>
    <lineage>
        <taxon>Eukaryota</taxon>
        <taxon>Sar</taxon>
        <taxon>Alveolata</taxon>
        <taxon>Apicomplexa</taxon>
        <taxon>Conoidasida</taxon>
        <taxon>Coccidia</taxon>
        <taxon>Eucoccidiorida</taxon>
        <taxon>Eimeriorina</taxon>
        <taxon>Eimeriidae</taxon>
        <taxon>Eimeria</taxon>
    </lineage>
</organism>
<dbReference type="VEuPathDB" id="ToxoDB:EAH_00066210"/>
<keyword evidence="3" id="KW-1185">Reference proteome</keyword>
<dbReference type="EMBL" id="HG672331">
    <property type="protein sequence ID" value="CDI82374.1"/>
    <property type="molecule type" value="Genomic_DNA"/>
</dbReference>
<protein>
    <submittedName>
        <fullName evidence="2">Uncharacterized protein</fullName>
    </submittedName>
</protein>
<gene>
    <name evidence="2" type="ORF">EAH_00066210</name>
</gene>
<feature type="non-terminal residue" evidence="2">
    <location>
        <position position="1"/>
    </location>
</feature>
<name>U6GUW8_EIMAC</name>
<feature type="region of interest" description="Disordered" evidence="1">
    <location>
        <begin position="21"/>
        <end position="42"/>
    </location>
</feature>
<dbReference type="Proteomes" id="UP000018050">
    <property type="component" value="Unassembled WGS sequence"/>
</dbReference>
<proteinExistence type="predicted"/>
<sequence length="323" mass="33962">TKTLRPREAANIALCLQRLQQKQQQRQQQQQQQRQQQQQQQQQQQEQQQQQQQTEQHQRPPTAWIEEYFNRLSGVAKDKHWMEAELRDAANAAFAAAAVAASAAAPAAAAAAAALPATADATASTAAPAHPAAAAAAAAAPISCPLLQLAVSLFYRARTEGRSISPQDIAVLLRALSLSAEKAAATAATAATSAATEPAAIEAAAAAAATESAATAATGSILSAAADLAAHAESSKHLFTRKQQHFVAEALLQLGIDVQGLRDWTDKCRDNSSSNSSCSSYSSSSSSSELVAADGHDREVYVHLEETADEAAQSSNINKTKIF</sequence>
<evidence type="ECO:0000313" key="3">
    <source>
        <dbReference type="Proteomes" id="UP000018050"/>
    </source>
</evidence>
<dbReference type="AlphaFoldDB" id="U6GUW8"/>
<reference evidence="2" key="1">
    <citation type="submission" date="2013-10" db="EMBL/GenBank/DDBJ databases">
        <title>Genomic analysis of the causative agents of coccidiosis in chickens.</title>
        <authorList>
            <person name="Reid A.J."/>
            <person name="Blake D."/>
            <person name="Billington K."/>
            <person name="Browne H."/>
            <person name="Dunn M."/>
            <person name="Hung S."/>
            <person name="Kawahara F."/>
            <person name="Miranda-Saavedra D."/>
            <person name="Mourier T."/>
            <person name="Nagra H."/>
            <person name="Otto T.D."/>
            <person name="Rawlings N."/>
            <person name="Sanchez A."/>
            <person name="Sanders M."/>
            <person name="Subramaniam C."/>
            <person name="Tay Y."/>
            <person name="Dear P."/>
            <person name="Doerig C."/>
            <person name="Gruber A."/>
            <person name="Parkinson J."/>
            <person name="Shirley M."/>
            <person name="Wan K.L."/>
            <person name="Berriman M."/>
            <person name="Tomley F."/>
            <person name="Pain A."/>
        </authorList>
    </citation>
    <scope>NUCLEOTIDE SEQUENCE [LARGE SCALE GENOMIC DNA]</scope>
    <source>
        <strain evidence="2">Houghton</strain>
    </source>
</reference>